<dbReference type="AlphaFoldDB" id="A0A2J6SB01"/>
<accession>A0A2J6SB01</accession>
<sequence length="120" mass="13523">MVEKHELQVGTSLISFFALLMSQSLSNPLRPQLEGLFGYTVTALSHARNGQIIVENFLAEHAYPTPSQDGDSYRNKEFKAKRRSFHHFLLRLVTGSVFVPHASQHHTLQNSSFVSGTRKV</sequence>
<gene>
    <name evidence="1" type="ORF">L207DRAFT_607581</name>
</gene>
<keyword evidence="2" id="KW-1185">Reference proteome</keyword>
<organism evidence="1 2">
    <name type="scientific">Hyaloscypha variabilis (strain UAMH 11265 / GT02V1 / F)</name>
    <name type="common">Meliniomyces variabilis</name>
    <dbReference type="NCBI Taxonomy" id="1149755"/>
    <lineage>
        <taxon>Eukaryota</taxon>
        <taxon>Fungi</taxon>
        <taxon>Dikarya</taxon>
        <taxon>Ascomycota</taxon>
        <taxon>Pezizomycotina</taxon>
        <taxon>Leotiomycetes</taxon>
        <taxon>Helotiales</taxon>
        <taxon>Hyaloscyphaceae</taxon>
        <taxon>Hyaloscypha</taxon>
        <taxon>Hyaloscypha variabilis</taxon>
    </lineage>
</organism>
<reference evidence="1 2" key="1">
    <citation type="submission" date="2016-04" db="EMBL/GenBank/DDBJ databases">
        <title>A degradative enzymes factory behind the ericoid mycorrhizal symbiosis.</title>
        <authorList>
            <consortium name="DOE Joint Genome Institute"/>
            <person name="Martino E."/>
            <person name="Morin E."/>
            <person name="Grelet G."/>
            <person name="Kuo A."/>
            <person name="Kohler A."/>
            <person name="Daghino S."/>
            <person name="Barry K."/>
            <person name="Choi C."/>
            <person name="Cichocki N."/>
            <person name="Clum A."/>
            <person name="Copeland A."/>
            <person name="Hainaut M."/>
            <person name="Haridas S."/>
            <person name="Labutti K."/>
            <person name="Lindquist E."/>
            <person name="Lipzen A."/>
            <person name="Khouja H.-R."/>
            <person name="Murat C."/>
            <person name="Ohm R."/>
            <person name="Olson A."/>
            <person name="Spatafora J."/>
            <person name="Veneault-Fourrey C."/>
            <person name="Henrissat B."/>
            <person name="Grigoriev I."/>
            <person name="Martin F."/>
            <person name="Perotto S."/>
        </authorList>
    </citation>
    <scope>NUCLEOTIDE SEQUENCE [LARGE SCALE GENOMIC DNA]</scope>
    <source>
        <strain evidence="1 2">F</strain>
    </source>
</reference>
<proteinExistence type="predicted"/>
<dbReference type="Proteomes" id="UP000235786">
    <property type="component" value="Unassembled WGS sequence"/>
</dbReference>
<name>A0A2J6SB01_HYAVF</name>
<dbReference type="EMBL" id="KZ613938">
    <property type="protein sequence ID" value="PMD47930.1"/>
    <property type="molecule type" value="Genomic_DNA"/>
</dbReference>
<protein>
    <submittedName>
        <fullName evidence="1">Uncharacterized protein</fullName>
    </submittedName>
</protein>
<evidence type="ECO:0000313" key="2">
    <source>
        <dbReference type="Proteomes" id="UP000235786"/>
    </source>
</evidence>
<evidence type="ECO:0000313" key="1">
    <source>
        <dbReference type="EMBL" id="PMD47930.1"/>
    </source>
</evidence>